<dbReference type="RefSeq" id="XP_018294407.1">
    <property type="nucleotide sequence ID" value="XM_018435404.1"/>
</dbReference>
<evidence type="ECO:0000313" key="2">
    <source>
        <dbReference type="EMBL" id="OAD76367.1"/>
    </source>
</evidence>
<keyword evidence="1" id="KW-0472">Membrane</keyword>
<keyword evidence="1" id="KW-0812">Transmembrane</keyword>
<keyword evidence="3" id="KW-1185">Reference proteome</keyword>
<gene>
    <name evidence="2" type="ORF">PHYBLDRAFT_166339</name>
</gene>
<proteinExistence type="predicted"/>
<dbReference type="EMBL" id="KV440976">
    <property type="protein sequence ID" value="OAD76367.1"/>
    <property type="molecule type" value="Genomic_DNA"/>
</dbReference>
<sequence length="125" mass="14403">MRDFIGLGYSELTKDFRTCEGQQPSTLHRIRPIPTKIFVKTVIIPTHFQITVILSSSIVFFSEEFLIFSICCCFFTTSVPIVLNAVKRKYNININTSTNPNTSSNKRIVIFDYYADFNNCDKNNE</sequence>
<dbReference type="InParanoid" id="A0A162PVG3"/>
<keyword evidence="1" id="KW-1133">Transmembrane helix</keyword>
<accession>A0A162PVG3</accession>
<dbReference type="AlphaFoldDB" id="A0A162PVG3"/>
<evidence type="ECO:0000313" key="3">
    <source>
        <dbReference type="Proteomes" id="UP000077315"/>
    </source>
</evidence>
<feature type="transmembrane region" description="Helical" evidence="1">
    <location>
        <begin position="65"/>
        <end position="86"/>
    </location>
</feature>
<feature type="transmembrane region" description="Helical" evidence="1">
    <location>
        <begin position="37"/>
        <end position="59"/>
    </location>
</feature>
<dbReference type="Proteomes" id="UP000077315">
    <property type="component" value="Unassembled WGS sequence"/>
</dbReference>
<reference evidence="3" key="1">
    <citation type="submission" date="2015-06" db="EMBL/GenBank/DDBJ databases">
        <title>Expansion of signal transduction pathways in fungi by whole-genome duplication.</title>
        <authorList>
            <consortium name="DOE Joint Genome Institute"/>
            <person name="Corrochano L.M."/>
            <person name="Kuo A."/>
            <person name="Marcet-Houben M."/>
            <person name="Polaino S."/>
            <person name="Salamov A."/>
            <person name="Villalobos J.M."/>
            <person name="Alvarez M.I."/>
            <person name="Avalos J."/>
            <person name="Benito E.P."/>
            <person name="Benoit I."/>
            <person name="Burger G."/>
            <person name="Camino L.P."/>
            <person name="Canovas D."/>
            <person name="Cerda-Olmedo E."/>
            <person name="Cheng J.-F."/>
            <person name="Dominguez A."/>
            <person name="Elias M."/>
            <person name="Eslava A.P."/>
            <person name="Glaser F."/>
            <person name="Grimwood J."/>
            <person name="Gutierrez G."/>
            <person name="Heitman J."/>
            <person name="Henrissat B."/>
            <person name="Iturriaga E.A."/>
            <person name="Lang B.F."/>
            <person name="Lavin J.L."/>
            <person name="Lee S."/>
            <person name="Li W."/>
            <person name="Lindquist E."/>
            <person name="Lopez-Garcia S."/>
            <person name="Luque E.M."/>
            <person name="Marcos A.T."/>
            <person name="Martin J."/>
            <person name="McCluskey K."/>
            <person name="Medina H.R."/>
            <person name="Miralles-Duran A."/>
            <person name="Miyazaki A."/>
            <person name="Munoz-Torres E."/>
            <person name="Oguiza J.A."/>
            <person name="Ohm R."/>
            <person name="Olmedo M."/>
            <person name="Orejas M."/>
            <person name="Ortiz-Castellanos L."/>
            <person name="Pisabarro A.G."/>
            <person name="Rodriguez-Romero J."/>
            <person name="Ruiz-Herrera J."/>
            <person name="Ruiz-Vazquez R."/>
            <person name="Sanz C."/>
            <person name="Schackwitz W."/>
            <person name="Schmutz J."/>
            <person name="Shahriari M."/>
            <person name="Shelest E."/>
            <person name="Silva-Franco F."/>
            <person name="Soanes D."/>
            <person name="Syed K."/>
            <person name="Tagua V.G."/>
            <person name="Talbot N.J."/>
            <person name="Thon M."/>
            <person name="De vries R.P."/>
            <person name="Wiebenga A."/>
            <person name="Yadav J.S."/>
            <person name="Braun E.L."/>
            <person name="Baker S."/>
            <person name="Garre V."/>
            <person name="Horwitz B."/>
            <person name="Torres-Martinez S."/>
            <person name="Idnurm A."/>
            <person name="Herrera-Estrella A."/>
            <person name="Gabaldon T."/>
            <person name="Grigoriev I.V."/>
        </authorList>
    </citation>
    <scope>NUCLEOTIDE SEQUENCE [LARGE SCALE GENOMIC DNA]</scope>
    <source>
        <strain evidence="3">NRRL 1555(-)</strain>
    </source>
</reference>
<protein>
    <submittedName>
        <fullName evidence="2">Uncharacterized protein</fullName>
    </submittedName>
</protein>
<organism evidence="2 3">
    <name type="scientific">Phycomyces blakesleeanus (strain ATCC 8743b / DSM 1359 / FGSC 10004 / NBRC 33097 / NRRL 1555)</name>
    <dbReference type="NCBI Taxonomy" id="763407"/>
    <lineage>
        <taxon>Eukaryota</taxon>
        <taxon>Fungi</taxon>
        <taxon>Fungi incertae sedis</taxon>
        <taxon>Mucoromycota</taxon>
        <taxon>Mucoromycotina</taxon>
        <taxon>Mucoromycetes</taxon>
        <taxon>Mucorales</taxon>
        <taxon>Phycomycetaceae</taxon>
        <taxon>Phycomyces</taxon>
    </lineage>
</organism>
<dbReference type="VEuPathDB" id="FungiDB:PHYBLDRAFT_166339"/>
<dbReference type="GeneID" id="28996310"/>
<name>A0A162PVG3_PHYB8</name>
<evidence type="ECO:0000256" key="1">
    <source>
        <dbReference type="SAM" id="Phobius"/>
    </source>
</evidence>